<reference evidence="1 2" key="1">
    <citation type="submission" date="2024-05" db="EMBL/GenBank/DDBJ databases">
        <title>Genome sequencing and assembly of Indian major carp, Cirrhinus mrigala (Hamilton, 1822).</title>
        <authorList>
            <person name="Mohindra V."/>
            <person name="Chowdhury L.M."/>
            <person name="Lal K."/>
            <person name="Jena J.K."/>
        </authorList>
    </citation>
    <scope>NUCLEOTIDE SEQUENCE [LARGE SCALE GENOMIC DNA]</scope>
    <source>
        <strain evidence="1">CM1030</strain>
        <tissue evidence="1">Blood</tissue>
    </source>
</reference>
<comment type="caution">
    <text evidence="1">The sequence shown here is derived from an EMBL/GenBank/DDBJ whole genome shotgun (WGS) entry which is preliminary data.</text>
</comment>
<keyword evidence="2" id="KW-1185">Reference proteome</keyword>
<gene>
    <name evidence="1" type="ORF">M9458_015766</name>
</gene>
<dbReference type="Proteomes" id="UP001529510">
    <property type="component" value="Unassembled WGS sequence"/>
</dbReference>
<sequence length="58" mass="6209">QAEQIKQPPSSERNSGRMLLSELRAASAAAVLRETREVRARCFLQLAAGLPSIAGSSQ</sequence>
<name>A0ABD0QS70_CIRMR</name>
<feature type="non-terminal residue" evidence="1">
    <location>
        <position position="58"/>
    </location>
</feature>
<accession>A0ABD0QS70</accession>
<feature type="non-terminal residue" evidence="1">
    <location>
        <position position="1"/>
    </location>
</feature>
<evidence type="ECO:0000313" key="1">
    <source>
        <dbReference type="EMBL" id="KAL0188667.1"/>
    </source>
</evidence>
<evidence type="ECO:0000313" key="2">
    <source>
        <dbReference type="Proteomes" id="UP001529510"/>
    </source>
</evidence>
<protein>
    <submittedName>
        <fullName evidence="1">Uncharacterized protein</fullName>
    </submittedName>
</protein>
<organism evidence="1 2">
    <name type="scientific">Cirrhinus mrigala</name>
    <name type="common">Mrigala</name>
    <dbReference type="NCBI Taxonomy" id="683832"/>
    <lineage>
        <taxon>Eukaryota</taxon>
        <taxon>Metazoa</taxon>
        <taxon>Chordata</taxon>
        <taxon>Craniata</taxon>
        <taxon>Vertebrata</taxon>
        <taxon>Euteleostomi</taxon>
        <taxon>Actinopterygii</taxon>
        <taxon>Neopterygii</taxon>
        <taxon>Teleostei</taxon>
        <taxon>Ostariophysi</taxon>
        <taxon>Cypriniformes</taxon>
        <taxon>Cyprinidae</taxon>
        <taxon>Labeoninae</taxon>
        <taxon>Labeonini</taxon>
        <taxon>Cirrhinus</taxon>
    </lineage>
</organism>
<proteinExistence type="predicted"/>
<dbReference type="AlphaFoldDB" id="A0ABD0QS70"/>
<dbReference type="EMBL" id="JAMKFB020000007">
    <property type="protein sequence ID" value="KAL0188667.1"/>
    <property type="molecule type" value="Genomic_DNA"/>
</dbReference>